<keyword evidence="2" id="KW-1185">Reference proteome</keyword>
<protein>
    <submittedName>
        <fullName evidence="1">Uncharacterized protein</fullName>
    </submittedName>
</protein>
<dbReference type="AlphaFoldDB" id="A0A2T7BFK5"/>
<organism evidence="1 2">
    <name type="scientific">Chitinophaga parva</name>
    <dbReference type="NCBI Taxonomy" id="2169414"/>
    <lineage>
        <taxon>Bacteria</taxon>
        <taxon>Pseudomonadati</taxon>
        <taxon>Bacteroidota</taxon>
        <taxon>Chitinophagia</taxon>
        <taxon>Chitinophagales</taxon>
        <taxon>Chitinophagaceae</taxon>
        <taxon>Chitinophaga</taxon>
    </lineage>
</organism>
<dbReference type="EMBL" id="QCYK01000002">
    <property type="protein sequence ID" value="PUZ25054.1"/>
    <property type="molecule type" value="Genomic_DNA"/>
</dbReference>
<sequence length="119" mass="14145">MSAAIEAMDNEQPEIVDVGDDSIRLHEAGYAGHYDEYIEIMCYRPSQNASYVYRARWEVSYMQEWAAEWLQVGGDFRTWWEDMSWSDMVKNMEEFIRQHGVDELIDRDYSEWLAKTVIS</sequence>
<comment type="caution">
    <text evidence="1">The sequence shown here is derived from an EMBL/GenBank/DDBJ whole genome shotgun (WGS) entry which is preliminary data.</text>
</comment>
<evidence type="ECO:0000313" key="2">
    <source>
        <dbReference type="Proteomes" id="UP000244450"/>
    </source>
</evidence>
<name>A0A2T7BFK5_9BACT</name>
<reference evidence="1 2" key="1">
    <citation type="submission" date="2018-04" db="EMBL/GenBank/DDBJ databases">
        <title>Chitinophaga fuyangensis sp. nov., isolated from soil in a chemical factory.</title>
        <authorList>
            <person name="Chen K."/>
        </authorList>
    </citation>
    <scope>NUCLEOTIDE SEQUENCE [LARGE SCALE GENOMIC DNA]</scope>
    <source>
        <strain evidence="1 2">LY-1</strain>
    </source>
</reference>
<accession>A0A2T7BFK5</accession>
<gene>
    <name evidence="1" type="ORF">DCC81_12130</name>
</gene>
<proteinExistence type="predicted"/>
<dbReference type="Proteomes" id="UP000244450">
    <property type="component" value="Unassembled WGS sequence"/>
</dbReference>
<evidence type="ECO:0000313" key="1">
    <source>
        <dbReference type="EMBL" id="PUZ25054.1"/>
    </source>
</evidence>